<dbReference type="InterPro" id="IPR036390">
    <property type="entry name" value="WH_DNA-bd_sf"/>
</dbReference>
<dbReference type="Proteomes" id="UP000470404">
    <property type="component" value="Unassembled WGS sequence"/>
</dbReference>
<proteinExistence type="predicted"/>
<feature type="region of interest" description="Disordered" evidence="1">
    <location>
        <begin position="1"/>
        <end position="22"/>
    </location>
</feature>
<accession>A0ABX0C154</accession>
<sequence length="103" mass="10683">MTDWAPVRLSSPPAPEDDAADRAHSQILRLVASGSADTRAALVRSTGMSRSTLNGHLDSLLRSRVLAESGTAAHAGRGRPAHRLRLAARAGVVLAADLGAHST</sequence>
<dbReference type="EMBL" id="JAAGNC010000193">
    <property type="protein sequence ID" value="NEC61396.1"/>
    <property type="molecule type" value="Genomic_DNA"/>
</dbReference>
<dbReference type="Gene3D" id="1.10.10.10">
    <property type="entry name" value="Winged helix-like DNA-binding domain superfamily/Winged helix DNA-binding domain"/>
    <property type="match status" value="1"/>
</dbReference>
<feature type="non-terminal residue" evidence="2">
    <location>
        <position position="103"/>
    </location>
</feature>
<gene>
    <name evidence="2" type="ORF">G3I59_38805</name>
</gene>
<dbReference type="InterPro" id="IPR036388">
    <property type="entry name" value="WH-like_DNA-bd_sf"/>
</dbReference>
<evidence type="ECO:0000256" key="1">
    <source>
        <dbReference type="SAM" id="MobiDB-lite"/>
    </source>
</evidence>
<evidence type="ECO:0000313" key="3">
    <source>
        <dbReference type="Proteomes" id="UP000470404"/>
    </source>
</evidence>
<keyword evidence="3" id="KW-1185">Reference proteome</keyword>
<reference evidence="2 3" key="1">
    <citation type="submission" date="2020-01" db="EMBL/GenBank/DDBJ databases">
        <title>Insect and environment-associated Actinomycetes.</title>
        <authorList>
            <person name="Currrie C."/>
            <person name="Chevrette M."/>
            <person name="Carlson C."/>
            <person name="Stubbendieck R."/>
            <person name="Wendt-Pienkowski E."/>
        </authorList>
    </citation>
    <scope>NUCLEOTIDE SEQUENCE [LARGE SCALE GENOMIC DNA]</scope>
    <source>
        <strain evidence="2 3">SID8386</strain>
    </source>
</reference>
<comment type="caution">
    <text evidence="2">The sequence shown here is derived from an EMBL/GenBank/DDBJ whole genome shotgun (WGS) entry which is preliminary data.</text>
</comment>
<evidence type="ECO:0000313" key="2">
    <source>
        <dbReference type="EMBL" id="NEC61396.1"/>
    </source>
</evidence>
<organism evidence="2 3">
    <name type="scientific">Amycolatopsis rubida</name>
    <dbReference type="NCBI Taxonomy" id="112413"/>
    <lineage>
        <taxon>Bacteria</taxon>
        <taxon>Bacillati</taxon>
        <taxon>Actinomycetota</taxon>
        <taxon>Actinomycetes</taxon>
        <taxon>Pseudonocardiales</taxon>
        <taxon>Pseudonocardiaceae</taxon>
        <taxon>Amycolatopsis</taxon>
    </lineage>
</organism>
<dbReference type="SUPFAM" id="SSF46785">
    <property type="entry name" value="Winged helix' DNA-binding domain"/>
    <property type="match status" value="1"/>
</dbReference>
<protein>
    <submittedName>
        <fullName evidence="2">ROK family protein</fullName>
    </submittedName>
</protein>
<name>A0ABX0C154_9PSEU</name>